<feature type="domain" description="Ketopantoate reductase C-terminal" evidence="6">
    <location>
        <begin position="224"/>
        <end position="363"/>
    </location>
</feature>
<dbReference type="PANTHER" id="PTHR43765">
    <property type="entry name" value="2-DEHYDROPANTOATE 2-REDUCTASE-RELATED"/>
    <property type="match status" value="1"/>
</dbReference>
<sequence>MPHPAPRPRIAVFGAGSIGCHLGGRLAPFADVTLIGRPAAMEALRKHGLVVSGGGRPVTRVDPAAVRLSTSAEAATDADHVLVTVKSAATREAARQLAPHLAPGAVVVSFQNGLRNPEVLRAGLRDRDGAEADAGTRGPGTGTVTGPGRPAAGAAEPAAGEAAADRRRAPRVLAGMVPYNVVQTAPGRFHQGTAGVLMIDDDPAGAPLTALLARAGLRVEARPDMREIQHAKLLMNLNNAINALSGLPLRDQLGRRPYRFCLALCQREALAAYRAAEVRPARLGALPALWMPRLLRLPDPVFRRLAAATLAIDAEARSSMWEDLRRGRPTEIDSLQGEIVSLAEQHGLRAPVNARLVTLVRQAEAAGPEAARTWSGPELLAELSAARVPTGPVPD</sequence>
<evidence type="ECO:0000313" key="7">
    <source>
        <dbReference type="EMBL" id="MBH5336101.1"/>
    </source>
</evidence>
<dbReference type="InterPro" id="IPR050838">
    <property type="entry name" value="Ketopantoate_reductase"/>
</dbReference>
<dbReference type="PANTHER" id="PTHR43765:SF2">
    <property type="entry name" value="2-DEHYDROPANTOATE 2-REDUCTASE"/>
    <property type="match status" value="1"/>
</dbReference>
<dbReference type="Gene3D" id="3.40.50.720">
    <property type="entry name" value="NAD(P)-binding Rossmann-like Domain"/>
    <property type="match status" value="1"/>
</dbReference>
<evidence type="ECO:0000259" key="6">
    <source>
        <dbReference type="Pfam" id="PF08546"/>
    </source>
</evidence>
<dbReference type="InterPro" id="IPR013752">
    <property type="entry name" value="KPA_reductase"/>
</dbReference>
<dbReference type="InterPro" id="IPR013332">
    <property type="entry name" value="KPR_N"/>
</dbReference>
<name>A0ABS0NLN1_9ACTN</name>
<protein>
    <submittedName>
        <fullName evidence="7">NAD(P)-binding domain-containing protein</fullName>
    </submittedName>
</protein>
<dbReference type="Pfam" id="PF02558">
    <property type="entry name" value="ApbA"/>
    <property type="match status" value="1"/>
</dbReference>
<evidence type="ECO:0000259" key="5">
    <source>
        <dbReference type="Pfam" id="PF02558"/>
    </source>
</evidence>
<reference evidence="7 8" key="1">
    <citation type="submission" date="2020-09" db="EMBL/GenBank/DDBJ databases">
        <title>Biosynthesis of the nuclear factor of activated T cells inhibitor NFAT-133 and its congeners in Streptomyces pactum.</title>
        <authorList>
            <person name="Zhou W."/>
            <person name="Posri P."/>
            <person name="Abugrain M.E."/>
            <person name="Weisberg A.J."/>
            <person name="Chang J.H."/>
            <person name="Mahmud T."/>
        </authorList>
    </citation>
    <scope>NUCLEOTIDE SEQUENCE [LARGE SCALE GENOMIC DNA]</scope>
    <source>
        <strain evidence="7 8">ATCC 27456</strain>
    </source>
</reference>
<accession>A0ABS0NLN1</accession>
<gene>
    <name evidence="7" type="ORF">IHE55_15425</name>
</gene>
<evidence type="ECO:0000256" key="2">
    <source>
        <dbReference type="ARBA" id="ARBA00022857"/>
    </source>
</evidence>
<dbReference type="Gene3D" id="1.10.1040.10">
    <property type="entry name" value="N-(1-d-carboxylethyl)-l-norvaline Dehydrogenase, domain 2"/>
    <property type="match status" value="1"/>
</dbReference>
<dbReference type="InterPro" id="IPR008927">
    <property type="entry name" value="6-PGluconate_DH-like_C_sf"/>
</dbReference>
<dbReference type="Pfam" id="PF08546">
    <property type="entry name" value="ApbA_C"/>
    <property type="match status" value="1"/>
</dbReference>
<dbReference type="EMBL" id="JACYXC010000001">
    <property type="protein sequence ID" value="MBH5336101.1"/>
    <property type="molecule type" value="Genomic_DNA"/>
</dbReference>
<dbReference type="Proteomes" id="UP000807371">
    <property type="component" value="Unassembled WGS sequence"/>
</dbReference>
<keyword evidence="3" id="KW-0560">Oxidoreductase</keyword>
<evidence type="ECO:0000256" key="1">
    <source>
        <dbReference type="ARBA" id="ARBA00007870"/>
    </source>
</evidence>
<proteinExistence type="inferred from homology"/>
<feature type="compositionally biased region" description="Low complexity" evidence="4">
    <location>
        <begin position="146"/>
        <end position="162"/>
    </location>
</feature>
<organism evidence="7 8">
    <name type="scientific">Streptomyces pactum</name>
    <dbReference type="NCBI Taxonomy" id="68249"/>
    <lineage>
        <taxon>Bacteria</taxon>
        <taxon>Bacillati</taxon>
        <taxon>Actinomycetota</taxon>
        <taxon>Actinomycetes</taxon>
        <taxon>Kitasatosporales</taxon>
        <taxon>Streptomycetaceae</taxon>
        <taxon>Streptomyces</taxon>
    </lineage>
</organism>
<comment type="caution">
    <text evidence="7">The sequence shown here is derived from an EMBL/GenBank/DDBJ whole genome shotgun (WGS) entry which is preliminary data.</text>
</comment>
<dbReference type="InterPro" id="IPR013328">
    <property type="entry name" value="6PGD_dom2"/>
</dbReference>
<evidence type="ECO:0000313" key="8">
    <source>
        <dbReference type="Proteomes" id="UP000807371"/>
    </source>
</evidence>
<feature type="domain" description="Ketopantoate reductase N-terminal" evidence="5">
    <location>
        <begin position="10"/>
        <end position="197"/>
    </location>
</feature>
<evidence type="ECO:0000256" key="4">
    <source>
        <dbReference type="SAM" id="MobiDB-lite"/>
    </source>
</evidence>
<dbReference type="RefSeq" id="WP_197989555.1">
    <property type="nucleotide sequence ID" value="NZ_JACYXC010000001.1"/>
</dbReference>
<dbReference type="SUPFAM" id="SSF48179">
    <property type="entry name" value="6-phosphogluconate dehydrogenase C-terminal domain-like"/>
    <property type="match status" value="1"/>
</dbReference>
<feature type="region of interest" description="Disordered" evidence="4">
    <location>
        <begin position="123"/>
        <end position="166"/>
    </location>
</feature>
<keyword evidence="2" id="KW-0521">NADP</keyword>
<comment type="similarity">
    <text evidence="1">Belongs to the ketopantoate reductase family.</text>
</comment>
<dbReference type="InterPro" id="IPR036291">
    <property type="entry name" value="NAD(P)-bd_dom_sf"/>
</dbReference>
<evidence type="ECO:0000256" key="3">
    <source>
        <dbReference type="ARBA" id="ARBA00023002"/>
    </source>
</evidence>
<keyword evidence="8" id="KW-1185">Reference proteome</keyword>
<dbReference type="SUPFAM" id="SSF51735">
    <property type="entry name" value="NAD(P)-binding Rossmann-fold domains"/>
    <property type="match status" value="1"/>
</dbReference>
<dbReference type="PROSITE" id="PS51257">
    <property type="entry name" value="PROKAR_LIPOPROTEIN"/>
    <property type="match status" value="1"/>
</dbReference>